<protein>
    <submittedName>
        <fullName evidence="1">Uncharacterized protein</fullName>
    </submittedName>
</protein>
<dbReference type="Proteomes" id="UP001066276">
    <property type="component" value="Chromosome 9"/>
</dbReference>
<comment type="caution">
    <text evidence="1">The sequence shown here is derived from an EMBL/GenBank/DDBJ whole genome shotgun (WGS) entry which is preliminary data.</text>
</comment>
<gene>
    <name evidence="1" type="ORF">NDU88_000790</name>
</gene>
<name>A0AAV7MJM4_PLEWA</name>
<organism evidence="1 2">
    <name type="scientific">Pleurodeles waltl</name>
    <name type="common">Iberian ribbed newt</name>
    <dbReference type="NCBI Taxonomy" id="8319"/>
    <lineage>
        <taxon>Eukaryota</taxon>
        <taxon>Metazoa</taxon>
        <taxon>Chordata</taxon>
        <taxon>Craniata</taxon>
        <taxon>Vertebrata</taxon>
        <taxon>Euteleostomi</taxon>
        <taxon>Amphibia</taxon>
        <taxon>Batrachia</taxon>
        <taxon>Caudata</taxon>
        <taxon>Salamandroidea</taxon>
        <taxon>Salamandridae</taxon>
        <taxon>Pleurodelinae</taxon>
        <taxon>Pleurodeles</taxon>
    </lineage>
</organism>
<proteinExistence type="predicted"/>
<dbReference type="AlphaFoldDB" id="A0AAV7MJM4"/>
<keyword evidence="2" id="KW-1185">Reference proteome</keyword>
<sequence>MHGARGAQSRPGLLANIGLGRGSAGPALIREVIPPTAGLCGSRGRRSRRRSCYCPGIPSGSSAEEFWRPLRATFAHGNLVQRPALE</sequence>
<dbReference type="EMBL" id="JANPWB010000013">
    <property type="protein sequence ID" value="KAJ1103364.1"/>
    <property type="molecule type" value="Genomic_DNA"/>
</dbReference>
<evidence type="ECO:0000313" key="2">
    <source>
        <dbReference type="Proteomes" id="UP001066276"/>
    </source>
</evidence>
<evidence type="ECO:0000313" key="1">
    <source>
        <dbReference type="EMBL" id="KAJ1103364.1"/>
    </source>
</evidence>
<reference evidence="1" key="1">
    <citation type="journal article" date="2022" name="bioRxiv">
        <title>Sequencing and chromosome-scale assembly of the giantPleurodeles waltlgenome.</title>
        <authorList>
            <person name="Brown T."/>
            <person name="Elewa A."/>
            <person name="Iarovenko S."/>
            <person name="Subramanian E."/>
            <person name="Araus A.J."/>
            <person name="Petzold A."/>
            <person name="Susuki M."/>
            <person name="Suzuki K.-i.T."/>
            <person name="Hayashi T."/>
            <person name="Toyoda A."/>
            <person name="Oliveira C."/>
            <person name="Osipova E."/>
            <person name="Leigh N.D."/>
            <person name="Simon A."/>
            <person name="Yun M.H."/>
        </authorList>
    </citation>
    <scope>NUCLEOTIDE SEQUENCE</scope>
    <source>
        <strain evidence="1">20211129_DDA</strain>
        <tissue evidence="1">Liver</tissue>
    </source>
</reference>
<accession>A0AAV7MJM4</accession>